<feature type="region of interest" description="Disordered" evidence="1">
    <location>
        <begin position="66"/>
        <end position="122"/>
    </location>
</feature>
<dbReference type="AlphaFoldDB" id="A0AAD7A9T9"/>
<comment type="caution">
    <text evidence="2">The sequence shown here is derived from an EMBL/GenBank/DDBJ whole genome shotgun (WGS) entry which is preliminary data.</text>
</comment>
<name>A0AAD7A9T9_9AGAR</name>
<feature type="compositionally biased region" description="Basic and acidic residues" evidence="1">
    <location>
        <begin position="174"/>
        <end position="194"/>
    </location>
</feature>
<evidence type="ECO:0000313" key="3">
    <source>
        <dbReference type="Proteomes" id="UP001218218"/>
    </source>
</evidence>
<dbReference type="Proteomes" id="UP001218218">
    <property type="component" value="Unassembled WGS sequence"/>
</dbReference>
<feature type="compositionally biased region" description="Low complexity" evidence="1">
    <location>
        <begin position="95"/>
        <end position="104"/>
    </location>
</feature>
<reference evidence="2" key="1">
    <citation type="submission" date="2023-03" db="EMBL/GenBank/DDBJ databases">
        <title>Massive genome expansion in bonnet fungi (Mycena s.s.) driven by repeated elements and novel gene families across ecological guilds.</title>
        <authorList>
            <consortium name="Lawrence Berkeley National Laboratory"/>
            <person name="Harder C.B."/>
            <person name="Miyauchi S."/>
            <person name="Viragh M."/>
            <person name="Kuo A."/>
            <person name="Thoen E."/>
            <person name="Andreopoulos B."/>
            <person name="Lu D."/>
            <person name="Skrede I."/>
            <person name="Drula E."/>
            <person name="Henrissat B."/>
            <person name="Morin E."/>
            <person name="Kohler A."/>
            <person name="Barry K."/>
            <person name="LaButti K."/>
            <person name="Morin E."/>
            <person name="Salamov A."/>
            <person name="Lipzen A."/>
            <person name="Mereny Z."/>
            <person name="Hegedus B."/>
            <person name="Baldrian P."/>
            <person name="Stursova M."/>
            <person name="Weitz H."/>
            <person name="Taylor A."/>
            <person name="Grigoriev I.V."/>
            <person name="Nagy L.G."/>
            <person name="Martin F."/>
            <person name="Kauserud H."/>
        </authorList>
    </citation>
    <scope>NUCLEOTIDE SEQUENCE</scope>
    <source>
        <strain evidence="2">CBHHK002</strain>
    </source>
</reference>
<accession>A0AAD7A9T9</accession>
<keyword evidence="3" id="KW-1185">Reference proteome</keyword>
<organism evidence="2 3">
    <name type="scientific">Mycena albidolilacea</name>
    <dbReference type="NCBI Taxonomy" id="1033008"/>
    <lineage>
        <taxon>Eukaryota</taxon>
        <taxon>Fungi</taxon>
        <taxon>Dikarya</taxon>
        <taxon>Basidiomycota</taxon>
        <taxon>Agaricomycotina</taxon>
        <taxon>Agaricomycetes</taxon>
        <taxon>Agaricomycetidae</taxon>
        <taxon>Agaricales</taxon>
        <taxon>Marasmiineae</taxon>
        <taxon>Mycenaceae</taxon>
        <taxon>Mycena</taxon>
    </lineage>
</organism>
<evidence type="ECO:0000256" key="1">
    <source>
        <dbReference type="SAM" id="MobiDB-lite"/>
    </source>
</evidence>
<feature type="region of interest" description="Disordered" evidence="1">
    <location>
        <begin position="171"/>
        <end position="194"/>
    </location>
</feature>
<proteinExistence type="predicted"/>
<sequence length="238" mass="25986">MPPLGATAWYMRRYSAQGCQWKRGGKTICPPVHRVDRVIHTRMPAPEPAPLALPGAGEVLKRDDWVGEGEEGGGVQRKEGRRNPPCGGAMRKSSFRPCSSVRSSTKGAVRRRHGKRRQDGGAVEVVVELGSDGRAGETHVIVGGMNGIHGSTSTHVIANPALLEICATLQQGGTDRRSATKGQRKQDEATLGRTPALDRFELRKSRRIHKQQVITVSKVESFCQEAESVRDRSGWHAK</sequence>
<protein>
    <submittedName>
        <fullName evidence="2">Uncharacterized protein</fullName>
    </submittedName>
</protein>
<evidence type="ECO:0000313" key="2">
    <source>
        <dbReference type="EMBL" id="KAJ7353105.1"/>
    </source>
</evidence>
<dbReference type="EMBL" id="JARIHO010000011">
    <property type="protein sequence ID" value="KAJ7353105.1"/>
    <property type="molecule type" value="Genomic_DNA"/>
</dbReference>
<gene>
    <name evidence="2" type="ORF">DFH08DRAFT_804690</name>
</gene>